<evidence type="ECO:0000313" key="5">
    <source>
        <dbReference type="Proteomes" id="UP000654075"/>
    </source>
</evidence>
<evidence type="ECO:0000313" key="3">
    <source>
        <dbReference type="EMBL" id="CAE8604452.1"/>
    </source>
</evidence>
<evidence type="ECO:0000256" key="1">
    <source>
        <dbReference type="SAM" id="MobiDB-lite"/>
    </source>
</evidence>
<name>A0A813ETH2_POLGL</name>
<organism evidence="3 5">
    <name type="scientific">Polarella glacialis</name>
    <name type="common">Dinoflagellate</name>
    <dbReference type="NCBI Taxonomy" id="89957"/>
    <lineage>
        <taxon>Eukaryota</taxon>
        <taxon>Sar</taxon>
        <taxon>Alveolata</taxon>
        <taxon>Dinophyceae</taxon>
        <taxon>Suessiales</taxon>
        <taxon>Suessiaceae</taxon>
        <taxon>Polarella</taxon>
    </lineage>
</organism>
<keyword evidence="2" id="KW-1133">Transmembrane helix</keyword>
<accession>A0A813ETH2</accession>
<dbReference type="EMBL" id="CAJNNV010016459">
    <property type="protein sequence ID" value="CAE8604452.1"/>
    <property type="molecule type" value="Genomic_DNA"/>
</dbReference>
<keyword evidence="5" id="KW-1185">Reference proteome</keyword>
<feature type="region of interest" description="Disordered" evidence="1">
    <location>
        <begin position="57"/>
        <end position="94"/>
    </location>
</feature>
<feature type="transmembrane region" description="Helical" evidence="2">
    <location>
        <begin position="16"/>
        <end position="34"/>
    </location>
</feature>
<dbReference type="Proteomes" id="UP000654075">
    <property type="component" value="Unassembled WGS sequence"/>
</dbReference>
<feature type="transmembrane region" description="Helical" evidence="2">
    <location>
        <begin position="103"/>
        <end position="122"/>
    </location>
</feature>
<sequence>MAACDVQREPRRGGRLLGCLLAAATAMAVVTPLLRSTGEGLVFVSVPLSRSRSTVLADSTGRSAGGRDRQGNMLPDGTEGAFSGEIPPAGPDDEPELPFALDAGALAAAFFLFGFIFIFACLNNDAALSTGSAVSY</sequence>
<keyword evidence="2" id="KW-0812">Transmembrane</keyword>
<comment type="caution">
    <text evidence="3">The sequence shown here is derived from an EMBL/GenBank/DDBJ whole genome shotgun (WGS) entry which is preliminary data.</text>
</comment>
<dbReference type="Proteomes" id="UP000626109">
    <property type="component" value="Unassembled WGS sequence"/>
</dbReference>
<evidence type="ECO:0000256" key="2">
    <source>
        <dbReference type="SAM" id="Phobius"/>
    </source>
</evidence>
<dbReference type="EMBL" id="CAJNNW010034479">
    <property type="protein sequence ID" value="CAE8722848.1"/>
    <property type="molecule type" value="Genomic_DNA"/>
</dbReference>
<keyword evidence="2" id="KW-0472">Membrane</keyword>
<evidence type="ECO:0000313" key="4">
    <source>
        <dbReference type="EMBL" id="CAE8722848.1"/>
    </source>
</evidence>
<gene>
    <name evidence="3" type="ORF">PGLA1383_LOCUS22611</name>
    <name evidence="4" type="ORF">PGLA2088_LOCUS42788</name>
</gene>
<dbReference type="AlphaFoldDB" id="A0A813ETH2"/>
<proteinExistence type="predicted"/>
<protein>
    <submittedName>
        <fullName evidence="3">Uncharacterized protein</fullName>
    </submittedName>
</protein>
<reference evidence="3" key="1">
    <citation type="submission" date="2021-02" db="EMBL/GenBank/DDBJ databases">
        <authorList>
            <person name="Dougan E. K."/>
            <person name="Rhodes N."/>
            <person name="Thang M."/>
            <person name="Chan C."/>
        </authorList>
    </citation>
    <scope>NUCLEOTIDE SEQUENCE</scope>
</reference>